<evidence type="ECO:0000313" key="6">
    <source>
        <dbReference type="EMBL" id="EAY13175.1"/>
    </source>
</evidence>
<dbReference type="Proteomes" id="UP000001542">
    <property type="component" value="Unassembled WGS sequence"/>
</dbReference>
<keyword evidence="4 5" id="KW-0472">Membrane</keyword>
<dbReference type="KEGG" id="tva:4771148"/>
<dbReference type="PANTHER" id="PTHR11040">
    <property type="entry name" value="ZINC/IRON TRANSPORTER"/>
    <property type="match status" value="1"/>
</dbReference>
<feature type="transmembrane region" description="Helical" evidence="5">
    <location>
        <begin position="35"/>
        <end position="51"/>
    </location>
</feature>
<dbReference type="PANTHER" id="PTHR11040:SF140">
    <property type="entry name" value="ZRT (ZRT), IRT- (IRT-) LIKE PROTEIN TRANSPORTER"/>
    <property type="match status" value="1"/>
</dbReference>
<dbReference type="InterPro" id="IPR003689">
    <property type="entry name" value="ZIP"/>
</dbReference>
<organism evidence="6 7">
    <name type="scientific">Trichomonas vaginalis (strain ATCC PRA-98 / G3)</name>
    <dbReference type="NCBI Taxonomy" id="412133"/>
    <lineage>
        <taxon>Eukaryota</taxon>
        <taxon>Metamonada</taxon>
        <taxon>Parabasalia</taxon>
        <taxon>Trichomonadida</taxon>
        <taxon>Trichomonadidae</taxon>
        <taxon>Trichomonas</taxon>
    </lineage>
</organism>
<dbReference type="GO" id="GO:0016020">
    <property type="term" value="C:membrane"/>
    <property type="evidence" value="ECO:0000318"/>
    <property type="project" value="GO_Central"/>
</dbReference>
<dbReference type="Pfam" id="PF02535">
    <property type="entry name" value="Zip"/>
    <property type="match status" value="2"/>
</dbReference>
<reference evidence="6" key="2">
    <citation type="journal article" date="2007" name="Science">
        <title>Draft genome sequence of the sexually transmitted pathogen Trichomonas vaginalis.</title>
        <authorList>
            <person name="Carlton J.M."/>
            <person name="Hirt R.P."/>
            <person name="Silva J.C."/>
            <person name="Delcher A.L."/>
            <person name="Schatz M."/>
            <person name="Zhao Q."/>
            <person name="Wortman J.R."/>
            <person name="Bidwell S.L."/>
            <person name="Alsmark U.C.M."/>
            <person name="Besteiro S."/>
            <person name="Sicheritz-Ponten T."/>
            <person name="Noel C.J."/>
            <person name="Dacks J.B."/>
            <person name="Foster P.G."/>
            <person name="Simillion C."/>
            <person name="Van de Peer Y."/>
            <person name="Miranda-Saavedra D."/>
            <person name="Barton G.J."/>
            <person name="Westrop G.D."/>
            <person name="Mueller S."/>
            <person name="Dessi D."/>
            <person name="Fiori P.L."/>
            <person name="Ren Q."/>
            <person name="Paulsen I."/>
            <person name="Zhang H."/>
            <person name="Bastida-Corcuera F.D."/>
            <person name="Simoes-Barbosa A."/>
            <person name="Brown M.T."/>
            <person name="Hayes R.D."/>
            <person name="Mukherjee M."/>
            <person name="Okumura C.Y."/>
            <person name="Schneider R."/>
            <person name="Smith A.J."/>
            <person name="Vanacova S."/>
            <person name="Villalvazo M."/>
            <person name="Haas B.J."/>
            <person name="Pertea M."/>
            <person name="Feldblyum T.V."/>
            <person name="Utterback T.R."/>
            <person name="Shu C.L."/>
            <person name="Osoegawa K."/>
            <person name="de Jong P.J."/>
            <person name="Hrdy I."/>
            <person name="Horvathova L."/>
            <person name="Zubacova Z."/>
            <person name="Dolezal P."/>
            <person name="Malik S.B."/>
            <person name="Logsdon J.M. Jr."/>
            <person name="Henze K."/>
            <person name="Gupta A."/>
            <person name="Wang C.C."/>
            <person name="Dunne R.L."/>
            <person name="Upcroft J.A."/>
            <person name="Upcroft P."/>
            <person name="White O."/>
            <person name="Salzberg S.L."/>
            <person name="Tang P."/>
            <person name="Chiu C.-H."/>
            <person name="Lee Y.-S."/>
            <person name="Embley T.M."/>
            <person name="Coombs G.H."/>
            <person name="Mottram J.C."/>
            <person name="Tachezy J."/>
            <person name="Fraser-Liggett C.M."/>
            <person name="Johnson P.J."/>
        </authorList>
    </citation>
    <scope>NUCLEOTIDE SEQUENCE [LARGE SCALE GENOMIC DNA]</scope>
    <source>
        <strain evidence="6">G3</strain>
    </source>
</reference>
<keyword evidence="2 5" id="KW-0812">Transmembrane</keyword>
<evidence type="ECO:0000256" key="3">
    <source>
        <dbReference type="ARBA" id="ARBA00022989"/>
    </source>
</evidence>
<feature type="transmembrane region" description="Helical" evidence="5">
    <location>
        <begin position="140"/>
        <end position="160"/>
    </location>
</feature>
<gene>
    <name evidence="6" type="ORF">TVAG_444590</name>
</gene>
<reference evidence="6" key="1">
    <citation type="submission" date="2006-10" db="EMBL/GenBank/DDBJ databases">
        <authorList>
            <person name="Amadeo P."/>
            <person name="Zhao Q."/>
            <person name="Wortman J."/>
            <person name="Fraser-Liggett C."/>
            <person name="Carlton J."/>
        </authorList>
    </citation>
    <scope>NUCLEOTIDE SEQUENCE</scope>
    <source>
        <strain evidence="6">G3</strain>
    </source>
</reference>
<dbReference type="VEuPathDB" id="TrichDB:TVAGG3_0306380"/>
<evidence type="ECO:0000256" key="5">
    <source>
        <dbReference type="SAM" id="Phobius"/>
    </source>
</evidence>
<dbReference type="AlphaFoldDB" id="A2E2K0"/>
<dbReference type="GO" id="GO:0005385">
    <property type="term" value="F:zinc ion transmembrane transporter activity"/>
    <property type="evidence" value="ECO:0000318"/>
    <property type="project" value="GO_Central"/>
</dbReference>
<dbReference type="EMBL" id="DS113290">
    <property type="protein sequence ID" value="EAY13175.1"/>
    <property type="molecule type" value="Genomic_DNA"/>
</dbReference>
<keyword evidence="3 5" id="KW-1133">Transmembrane helix</keyword>
<protein>
    <submittedName>
        <fullName evidence="6">ZIP Zinc transporter family protein</fullName>
    </submittedName>
</protein>
<sequence length="262" mass="29962">MLKFICTLLIFIINIVFSFIPLFSPETLWVSRAESMAAGVFLGAAVLHLFPESIHCFGIYSSPIPIFITVISYLAMYLFEKSVETDIEIPHQYSDEEDDQECQQVSESLPKQILMFYIVLSIHSFVESFAFGFMKTNAAILAFFFAFIGHKPVECFVLGLQILHTRPPKSKYICLMSTFAAVSPLTIMVTSFFAHATSEIFNGVVTSISTGVFIYIGFHELQETLEKCRLNEYRQRLIHVLWFIFGLLWMCIMNLFAGEHEH</sequence>
<proteinExistence type="predicted"/>
<dbReference type="InParanoid" id="A2E2K0"/>
<feature type="transmembrane region" description="Helical" evidence="5">
    <location>
        <begin position="200"/>
        <end position="218"/>
    </location>
</feature>
<feature type="transmembrane region" description="Helical" evidence="5">
    <location>
        <begin position="6"/>
        <end position="23"/>
    </location>
</feature>
<comment type="subcellular location">
    <subcellularLocation>
        <location evidence="1">Membrane</location>
        <topology evidence="1">Multi-pass membrane protein</topology>
    </subcellularLocation>
</comment>
<dbReference type="GO" id="GO:0071577">
    <property type="term" value="P:zinc ion transmembrane transport"/>
    <property type="evidence" value="ECO:0000318"/>
    <property type="project" value="GO_Central"/>
</dbReference>
<evidence type="ECO:0000256" key="4">
    <source>
        <dbReference type="ARBA" id="ARBA00023136"/>
    </source>
</evidence>
<dbReference type="FunCoup" id="A2E2K0">
    <property type="interactions" value="245"/>
</dbReference>
<feature type="transmembrane region" description="Helical" evidence="5">
    <location>
        <begin position="239"/>
        <end position="257"/>
    </location>
</feature>
<accession>A2E2K0</accession>
<dbReference type="RefSeq" id="XP_001325398.1">
    <property type="nucleotide sequence ID" value="XM_001325363.1"/>
</dbReference>
<dbReference type="VEuPathDB" id="TrichDB:TVAG_444590"/>
<dbReference type="STRING" id="5722.A2E2K0"/>
<feature type="transmembrane region" description="Helical" evidence="5">
    <location>
        <begin position="57"/>
        <end position="79"/>
    </location>
</feature>
<evidence type="ECO:0000313" key="7">
    <source>
        <dbReference type="Proteomes" id="UP000001542"/>
    </source>
</evidence>
<evidence type="ECO:0000256" key="1">
    <source>
        <dbReference type="ARBA" id="ARBA00004141"/>
    </source>
</evidence>
<feature type="transmembrane region" description="Helical" evidence="5">
    <location>
        <begin position="172"/>
        <end position="194"/>
    </location>
</feature>
<name>A2E2K0_TRIV3</name>
<evidence type="ECO:0000256" key="2">
    <source>
        <dbReference type="ARBA" id="ARBA00022692"/>
    </source>
</evidence>
<dbReference type="eggNOG" id="KOG1558">
    <property type="taxonomic scope" value="Eukaryota"/>
</dbReference>
<dbReference type="OrthoDB" id="448280at2759"/>
<keyword evidence="7" id="KW-1185">Reference proteome</keyword>